<dbReference type="GO" id="GO:0005576">
    <property type="term" value="C:extracellular region"/>
    <property type="evidence" value="ECO:0007669"/>
    <property type="project" value="UniProtKB-SubCell"/>
</dbReference>
<dbReference type="GO" id="GO:0005581">
    <property type="term" value="C:collagen trimer"/>
    <property type="evidence" value="ECO:0007669"/>
    <property type="project" value="UniProtKB-KW"/>
</dbReference>
<dbReference type="NCBIfam" id="NF040941">
    <property type="entry name" value="GGGWT_bact"/>
    <property type="match status" value="1"/>
</dbReference>
<reference evidence="4" key="1">
    <citation type="submission" date="2020-04" db="EMBL/GenBank/DDBJ databases">
        <authorList>
            <person name="Alioto T."/>
            <person name="Alioto T."/>
            <person name="Gomez Garrido J."/>
        </authorList>
    </citation>
    <scope>NUCLEOTIDE SEQUENCE</scope>
    <source>
        <strain evidence="4">A484AB</strain>
    </source>
</reference>
<evidence type="ECO:0000313" key="5">
    <source>
        <dbReference type="Proteomes" id="UP001152795"/>
    </source>
</evidence>
<accession>A0A6S7J300</accession>
<dbReference type="InterPro" id="IPR036056">
    <property type="entry name" value="Fibrinogen-like_C"/>
</dbReference>
<dbReference type="Pfam" id="PF01410">
    <property type="entry name" value="COLFI"/>
    <property type="match status" value="1"/>
</dbReference>
<comment type="subcellular location">
    <subcellularLocation>
        <location evidence="1">Secreted</location>
    </subcellularLocation>
</comment>
<dbReference type="InterPro" id="IPR000885">
    <property type="entry name" value="Fib_collagen_C"/>
</dbReference>
<organism evidence="4 5">
    <name type="scientific">Paramuricea clavata</name>
    <name type="common">Red gorgonian</name>
    <name type="synonym">Violescent sea-whip</name>
    <dbReference type="NCBI Taxonomy" id="317549"/>
    <lineage>
        <taxon>Eukaryota</taxon>
        <taxon>Metazoa</taxon>
        <taxon>Cnidaria</taxon>
        <taxon>Anthozoa</taxon>
        <taxon>Octocorallia</taxon>
        <taxon>Malacalcyonacea</taxon>
        <taxon>Plexauridae</taxon>
        <taxon>Paramuricea</taxon>
    </lineage>
</organism>
<protein>
    <submittedName>
        <fullName evidence="4">Peroxidasin homolog</fullName>
    </submittedName>
</protein>
<gene>
    <name evidence="4" type="ORF">PACLA_8A015146</name>
</gene>
<dbReference type="SUPFAM" id="SSF56496">
    <property type="entry name" value="Fibrinogen C-terminal domain-like"/>
    <property type="match status" value="1"/>
</dbReference>
<dbReference type="AlphaFoldDB" id="A0A6S7J300"/>
<keyword evidence="2" id="KW-0964">Secreted</keyword>
<proteinExistence type="predicted"/>
<sequence length="335" mass="38319">MKKTFVWFWVRTRMPTRLWERCMEFKVNNSAGKYEKHYIDPKTGTIYKSSCSKQFKTFLNEGTLTVSNKENFEKIPNVPGLLSYRADNKHLYVNEGSEWQALSTKQELQQLKQSLENKIKELKKQNEDIVNRIDRLHPATCSVLLTKHPSTRSGMFYISPQGLSSSPLVQVYCDMTSKSGVGVTVIGHNSESRTRVNGYESPGSYKRKINYDISMEHIVAIMKQSKRCEQFITYRCLASVIWHGGSHYAWWVSRQGQRMNYWGGAAINSGKCACGMANSCDGGRKCNCDKNDNYWHEDSGYLTDKNTLPVTELRFGDTTGSETGYHTLGKLRCWG</sequence>
<keyword evidence="5" id="KW-1185">Reference proteome</keyword>
<name>A0A6S7J300_PARCT</name>
<dbReference type="Gene3D" id="2.60.120.1000">
    <property type="match status" value="1"/>
</dbReference>
<dbReference type="OrthoDB" id="26719at2759"/>
<evidence type="ECO:0000313" key="4">
    <source>
        <dbReference type="EMBL" id="CAB4011832.1"/>
    </source>
</evidence>
<comment type="caution">
    <text evidence="4">The sequence shown here is derived from an EMBL/GenBank/DDBJ whole genome shotgun (WGS) entry which is preliminary data.</text>
</comment>
<dbReference type="EMBL" id="CACRXK020007279">
    <property type="protein sequence ID" value="CAB4011832.1"/>
    <property type="molecule type" value="Genomic_DNA"/>
</dbReference>
<evidence type="ECO:0000256" key="2">
    <source>
        <dbReference type="ARBA" id="ARBA00022525"/>
    </source>
</evidence>
<evidence type="ECO:0000256" key="3">
    <source>
        <dbReference type="ARBA" id="ARBA00023119"/>
    </source>
</evidence>
<evidence type="ECO:0000256" key="1">
    <source>
        <dbReference type="ARBA" id="ARBA00004613"/>
    </source>
</evidence>
<dbReference type="GO" id="GO:0005201">
    <property type="term" value="F:extracellular matrix structural constituent"/>
    <property type="evidence" value="ECO:0007669"/>
    <property type="project" value="InterPro"/>
</dbReference>
<dbReference type="Proteomes" id="UP001152795">
    <property type="component" value="Unassembled WGS sequence"/>
</dbReference>
<keyword evidence="3" id="KW-0176">Collagen</keyword>